<evidence type="ECO:0000256" key="3">
    <source>
        <dbReference type="ARBA" id="ARBA00012438"/>
    </source>
</evidence>
<evidence type="ECO:0000256" key="6">
    <source>
        <dbReference type="ARBA" id="ARBA00022475"/>
    </source>
</evidence>
<keyword evidence="7" id="KW-0597">Phosphoprotein</keyword>
<dbReference type="InterPro" id="IPR003594">
    <property type="entry name" value="HATPase_dom"/>
</dbReference>
<dbReference type="EC" id="2.7.13.3" evidence="3"/>
<dbReference type="RefSeq" id="WP_279248320.1">
    <property type="nucleotide sequence ID" value="NZ_SHNO01000001.1"/>
</dbReference>
<evidence type="ECO:0000256" key="1">
    <source>
        <dbReference type="ARBA" id="ARBA00000085"/>
    </source>
</evidence>
<dbReference type="Pfam" id="PF00512">
    <property type="entry name" value="HisKA"/>
    <property type="match status" value="1"/>
</dbReference>
<keyword evidence="16 18" id="KW-0472">Membrane</keyword>
<dbReference type="PANTHER" id="PTHR45453:SF1">
    <property type="entry name" value="PHOSPHATE REGULON SENSOR PROTEIN PHOR"/>
    <property type="match status" value="1"/>
</dbReference>
<dbReference type="SMART" id="SM00388">
    <property type="entry name" value="HisKA"/>
    <property type="match status" value="1"/>
</dbReference>
<evidence type="ECO:0000256" key="13">
    <source>
        <dbReference type="ARBA" id="ARBA00022840"/>
    </source>
</evidence>
<dbReference type="PRINTS" id="PR00344">
    <property type="entry name" value="BCTRLSENSOR"/>
</dbReference>
<keyword evidence="22" id="KW-1185">Reference proteome</keyword>
<keyword evidence="13" id="KW-0067">ATP-binding</keyword>
<feature type="transmembrane region" description="Helical" evidence="18">
    <location>
        <begin position="12"/>
        <end position="44"/>
    </location>
</feature>
<evidence type="ECO:0000256" key="18">
    <source>
        <dbReference type="SAM" id="Phobius"/>
    </source>
</evidence>
<dbReference type="GO" id="GO:0016301">
    <property type="term" value="F:kinase activity"/>
    <property type="evidence" value="ECO:0007669"/>
    <property type="project" value="UniProtKB-KW"/>
</dbReference>
<sequence>MSGLKAGLKIALLVLGAAMLGWIYGYTATAVMITLSAVICFWLYEIDKVQRWLSDPEQNVPDTSGICSDLLALIYFHQRKSDQVQAQLQSTIEYMQSSLAVIRDGVVMVGEDGIIAWFNRSAEPLLGLRYPEDTGQRLTNLVRGPEFADYFLAQDYSEPLQFEATGGGEKVFLRVEITHFGEGDRVLFIRDVSDSVRMEKMRSDFVANVSHELRTPLTVITGYLGTIEANGEDLPQRYRRPLNQMGQQAHRMESVLHDLLWLSKIESGQSARMDEAVDIGGLLQELRDELGDAYPKATLLLELSSKRSVIGSYQQLYSAVSNLVINAIKYSGENSAVTISWFEEHDKSKLSVSDAGIGIDAVHLPRLTERFYRVDDSRNSATGGTGLGLAIVKHVAAAHGARLLIESRIGEGSTFSLIFSSGG</sequence>
<evidence type="ECO:0000256" key="11">
    <source>
        <dbReference type="ARBA" id="ARBA00022741"/>
    </source>
</evidence>
<dbReference type="PROSITE" id="PS50109">
    <property type="entry name" value="HIS_KIN"/>
    <property type="match status" value="1"/>
</dbReference>
<dbReference type="InterPro" id="IPR036097">
    <property type="entry name" value="HisK_dim/P_sf"/>
</dbReference>
<keyword evidence="8" id="KW-0592">Phosphate transport</keyword>
<dbReference type="Gene3D" id="3.30.450.20">
    <property type="entry name" value="PAS domain"/>
    <property type="match status" value="1"/>
</dbReference>
<dbReference type="InterPro" id="IPR050351">
    <property type="entry name" value="BphY/WalK/GraS-like"/>
</dbReference>
<dbReference type="SUPFAM" id="SSF55785">
    <property type="entry name" value="PYP-like sensor domain (PAS domain)"/>
    <property type="match status" value="1"/>
</dbReference>
<evidence type="ECO:0000259" key="19">
    <source>
        <dbReference type="PROSITE" id="PS50109"/>
    </source>
</evidence>
<dbReference type="InterPro" id="IPR014310">
    <property type="entry name" value="Sig_transdc_His_kinase_PhoR"/>
</dbReference>
<dbReference type="InterPro" id="IPR013767">
    <property type="entry name" value="PAS_fold"/>
</dbReference>
<evidence type="ECO:0000256" key="10">
    <source>
        <dbReference type="ARBA" id="ARBA00022692"/>
    </source>
</evidence>
<evidence type="ECO:0000256" key="5">
    <source>
        <dbReference type="ARBA" id="ARBA00022448"/>
    </source>
</evidence>
<dbReference type="Gene3D" id="1.10.287.130">
    <property type="match status" value="1"/>
</dbReference>
<protein>
    <recommendedName>
        <fullName evidence="4">Phosphate regulon sensor protein PhoR</fullName>
        <ecNumber evidence="3">2.7.13.3</ecNumber>
    </recommendedName>
</protein>
<dbReference type="EMBL" id="SHNO01000001">
    <property type="protein sequence ID" value="MCX2976575.1"/>
    <property type="molecule type" value="Genomic_DNA"/>
</dbReference>
<evidence type="ECO:0000256" key="4">
    <source>
        <dbReference type="ARBA" id="ARBA00019665"/>
    </source>
</evidence>
<dbReference type="InterPro" id="IPR021766">
    <property type="entry name" value="PhoR_N"/>
</dbReference>
<keyword evidence="9" id="KW-0808">Transferase</keyword>
<dbReference type="PROSITE" id="PS50112">
    <property type="entry name" value="PAS"/>
    <property type="match status" value="1"/>
</dbReference>
<proteinExistence type="predicted"/>
<accession>A0ABT3T323</accession>
<dbReference type="InterPro" id="IPR005467">
    <property type="entry name" value="His_kinase_dom"/>
</dbReference>
<evidence type="ECO:0000256" key="16">
    <source>
        <dbReference type="ARBA" id="ARBA00023136"/>
    </source>
</evidence>
<keyword evidence="14 18" id="KW-1133">Transmembrane helix</keyword>
<dbReference type="CDD" id="cd00130">
    <property type="entry name" value="PAS"/>
    <property type="match status" value="1"/>
</dbReference>
<comment type="subcellular location">
    <subcellularLocation>
        <location evidence="2">Cell membrane</location>
    </subcellularLocation>
</comment>
<comment type="function">
    <text evidence="17">Member of the two-component regulatory system PhoR/PhoB involved in the phosphate regulon genes expression. PhoR may function as a membrane-associated protein kinase that phosphorylates PhoB in response to environmental signals.</text>
</comment>
<evidence type="ECO:0000313" key="22">
    <source>
        <dbReference type="Proteomes" id="UP001143304"/>
    </source>
</evidence>
<keyword evidence="15" id="KW-0902">Two-component regulatory system</keyword>
<dbReference type="PANTHER" id="PTHR45453">
    <property type="entry name" value="PHOSPHATE REGULON SENSOR PROTEIN PHOR"/>
    <property type="match status" value="1"/>
</dbReference>
<dbReference type="Pfam" id="PF00989">
    <property type="entry name" value="PAS"/>
    <property type="match status" value="1"/>
</dbReference>
<dbReference type="Gene3D" id="3.30.565.10">
    <property type="entry name" value="Histidine kinase-like ATPase, C-terminal domain"/>
    <property type="match status" value="1"/>
</dbReference>
<keyword evidence="10 18" id="KW-0812">Transmembrane</keyword>
<evidence type="ECO:0000256" key="7">
    <source>
        <dbReference type="ARBA" id="ARBA00022553"/>
    </source>
</evidence>
<evidence type="ECO:0000256" key="17">
    <source>
        <dbReference type="ARBA" id="ARBA00025207"/>
    </source>
</evidence>
<feature type="domain" description="PAS" evidence="20">
    <location>
        <begin position="91"/>
        <end position="146"/>
    </location>
</feature>
<dbReference type="NCBIfam" id="TIGR02966">
    <property type="entry name" value="phoR_proteo"/>
    <property type="match status" value="1"/>
</dbReference>
<name>A0ABT3T323_9GAMM</name>
<reference evidence="21" key="1">
    <citation type="submission" date="2019-02" db="EMBL/GenBank/DDBJ databases">
        <authorList>
            <person name="Li S.-H."/>
        </authorList>
    </citation>
    <scope>NUCLEOTIDE SEQUENCE</scope>
    <source>
        <strain evidence="21">IMCC11814</strain>
    </source>
</reference>
<evidence type="ECO:0000256" key="8">
    <source>
        <dbReference type="ARBA" id="ARBA00022592"/>
    </source>
</evidence>
<dbReference type="InterPro" id="IPR000014">
    <property type="entry name" value="PAS"/>
</dbReference>
<dbReference type="InterPro" id="IPR004358">
    <property type="entry name" value="Sig_transdc_His_kin-like_C"/>
</dbReference>
<evidence type="ECO:0000256" key="2">
    <source>
        <dbReference type="ARBA" id="ARBA00004236"/>
    </source>
</evidence>
<feature type="domain" description="Histidine kinase" evidence="19">
    <location>
        <begin position="208"/>
        <end position="423"/>
    </location>
</feature>
<keyword evidence="12 21" id="KW-0418">Kinase</keyword>
<dbReference type="CDD" id="cd00082">
    <property type="entry name" value="HisKA"/>
    <property type="match status" value="1"/>
</dbReference>
<keyword evidence="5" id="KW-0813">Transport</keyword>
<evidence type="ECO:0000259" key="20">
    <source>
        <dbReference type="PROSITE" id="PS50112"/>
    </source>
</evidence>
<gene>
    <name evidence="21" type="primary">phoR</name>
    <name evidence="21" type="ORF">EYC82_04340</name>
</gene>
<dbReference type="SMART" id="SM00387">
    <property type="entry name" value="HATPase_c"/>
    <property type="match status" value="1"/>
</dbReference>
<evidence type="ECO:0000256" key="15">
    <source>
        <dbReference type="ARBA" id="ARBA00023012"/>
    </source>
</evidence>
<organism evidence="21 22">
    <name type="scientific">Candidatus Marimicrobium litorale</name>
    <dbReference type="NCBI Taxonomy" id="2518991"/>
    <lineage>
        <taxon>Bacteria</taxon>
        <taxon>Pseudomonadati</taxon>
        <taxon>Pseudomonadota</taxon>
        <taxon>Gammaproteobacteria</taxon>
        <taxon>Cellvibrionales</taxon>
        <taxon>Halieaceae</taxon>
        <taxon>Marimicrobium</taxon>
    </lineage>
</organism>
<evidence type="ECO:0000256" key="14">
    <source>
        <dbReference type="ARBA" id="ARBA00022989"/>
    </source>
</evidence>
<dbReference type="SUPFAM" id="SSF47384">
    <property type="entry name" value="Homodimeric domain of signal transducing histidine kinase"/>
    <property type="match status" value="1"/>
</dbReference>
<dbReference type="Pfam" id="PF02518">
    <property type="entry name" value="HATPase_c"/>
    <property type="match status" value="1"/>
</dbReference>
<dbReference type="InterPro" id="IPR036890">
    <property type="entry name" value="HATPase_C_sf"/>
</dbReference>
<comment type="catalytic activity">
    <reaction evidence="1">
        <text>ATP + protein L-histidine = ADP + protein N-phospho-L-histidine.</text>
        <dbReference type="EC" id="2.7.13.3"/>
    </reaction>
</comment>
<dbReference type="InterPro" id="IPR003661">
    <property type="entry name" value="HisK_dim/P_dom"/>
</dbReference>
<dbReference type="Pfam" id="PF11808">
    <property type="entry name" value="PhoR"/>
    <property type="match status" value="1"/>
</dbReference>
<dbReference type="Proteomes" id="UP001143304">
    <property type="component" value="Unassembled WGS sequence"/>
</dbReference>
<evidence type="ECO:0000256" key="9">
    <source>
        <dbReference type="ARBA" id="ARBA00022679"/>
    </source>
</evidence>
<dbReference type="InterPro" id="IPR035965">
    <property type="entry name" value="PAS-like_dom_sf"/>
</dbReference>
<evidence type="ECO:0000313" key="21">
    <source>
        <dbReference type="EMBL" id="MCX2976575.1"/>
    </source>
</evidence>
<evidence type="ECO:0000256" key="12">
    <source>
        <dbReference type="ARBA" id="ARBA00022777"/>
    </source>
</evidence>
<comment type="caution">
    <text evidence="21">The sequence shown here is derived from an EMBL/GenBank/DDBJ whole genome shotgun (WGS) entry which is preliminary data.</text>
</comment>
<keyword evidence="6" id="KW-1003">Cell membrane</keyword>
<dbReference type="SUPFAM" id="SSF55874">
    <property type="entry name" value="ATPase domain of HSP90 chaperone/DNA topoisomerase II/histidine kinase"/>
    <property type="match status" value="1"/>
</dbReference>
<dbReference type="SMART" id="SM00091">
    <property type="entry name" value="PAS"/>
    <property type="match status" value="1"/>
</dbReference>
<keyword evidence="11" id="KW-0547">Nucleotide-binding</keyword>